<dbReference type="EMBL" id="SRJD01000004">
    <property type="protein sequence ID" value="TGA99217.1"/>
    <property type="molecule type" value="Genomic_DNA"/>
</dbReference>
<gene>
    <name evidence="2" type="ORF">E4665_05405</name>
</gene>
<sequence length="145" mass="16436">MFHPFSGPASPAQGGLYQPAAGGSLPQRQNGFSFQEIQGASMPQGFTSSVGPYSYPYAQETENTIASNSFEWHEAPQYDNDRQMGQPPRPPQPGFDSLERRVRQLERQQDRFDRELNRIDRRLRIIERRLGIPVPPVPFPGTPPR</sequence>
<evidence type="ECO:0000256" key="1">
    <source>
        <dbReference type="SAM" id="MobiDB-lite"/>
    </source>
</evidence>
<accession>A0A4Z0GPS5</accession>
<name>A0A4Z0GPS5_9BACL</name>
<feature type="compositionally biased region" description="Polar residues" evidence="1">
    <location>
        <begin position="60"/>
        <end position="70"/>
    </location>
</feature>
<feature type="region of interest" description="Disordered" evidence="1">
    <location>
        <begin position="1"/>
        <end position="97"/>
    </location>
</feature>
<dbReference type="OrthoDB" id="10006380at2"/>
<proteinExistence type="predicted"/>
<evidence type="ECO:0000313" key="3">
    <source>
        <dbReference type="Proteomes" id="UP000298347"/>
    </source>
</evidence>
<protein>
    <submittedName>
        <fullName evidence="2">Uncharacterized protein</fullName>
    </submittedName>
</protein>
<keyword evidence="3" id="KW-1185">Reference proteome</keyword>
<evidence type="ECO:0000313" key="2">
    <source>
        <dbReference type="EMBL" id="TGA99217.1"/>
    </source>
</evidence>
<feature type="compositionally biased region" description="Basic and acidic residues" evidence="1">
    <location>
        <begin position="71"/>
        <end position="82"/>
    </location>
</feature>
<dbReference type="RefSeq" id="WP_135347771.1">
    <property type="nucleotide sequence ID" value="NZ_SRJD01000004.1"/>
</dbReference>
<feature type="compositionally biased region" description="Polar residues" evidence="1">
    <location>
        <begin position="26"/>
        <end position="38"/>
    </location>
</feature>
<dbReference type="AlphaFoldDB" id="A0A4Z0GPS5"/>
<comment type="caution">
    <text evidence="2">The sequence shown here is derived from an EMBL/GenBank/DDBJ whole genome shotgun (WGS) entry which is preliminary data.</text>
</comment>
<dbReference type="Proteomes" id="UP000298347">
    <property type="component" value="Unassembled WGS sequence"/>
</dbReference>
<organism evidence="2 3">
    <name type="scientific">Sporolactobacillus shoreae</name>
    <dbReference type="NCBI Taxonomy" id="1465501"/>
    <lineage>
        <taxon>Bacteria</taxon>
        <taxon>Bacillati</taxon>
        <taxon>Bacillota</taxon>
        <taxon>Bacilli</taxon>
        <taxon>Bacillales</taxon>
        <taxon>Sporolactobacillaceae</taxon>
        <taxon>Sporolactobacillus</taxon>
    </lineage>
</organism>
<reference evidence="2 3" key="1">
    <citation type="journal article" date="2015" name="Int. J. Syst. Evol. Microbiol.">
        <title>Sporolactobacillus shoreae sp. nov. and Sporolactobacillus spathodeae sp. nov., two spore-forming lactic acid bacteria isolated from tree barks in Thailand.</title>
        <authorList>
            <person name="Thamacharoensuk T."/>
            <person name="Kitahara M."/>
            <person name="Ohkuma M."/>
            <person name="Thongchul N."/>
            <person name="Tanasupawat S."/>
        </authorList>
    </citation>
    <scope>NUCLEOTIDE SEQUENCE [LARGE SCALE GENOMIC DNA]</scope>
    <source>
        <strain evidence="2 3">BK92</strain>
    </source>
</reference>